<evidence type="ECO:0000256" key="1">
    <source>
        <dbReference type="SAM" id="Phobius"/>
    </source>
</evidence>
<keyword evidence="1" id="KW-1133">Transmembrane helix</keyword>
<evidence type="ECO:0000313" key="3">
    <source>
        <dbReference type="Proteomes" id="UP001426770"/>
    </source>
</evidence>
<sequence length="501" mass="52238">MSRELMESLGRQADAGGALFDDRASAVVEPARARVRRTRRLRAAGAAGAAALVVAAGVVGATMLAGGESPLAPAGTRGDALMAEDVLALSRAAVGPESTGPGQEIAHCVVDPRDNPWSAQAQAAFMTLAMDCGRAFAGDAPLVEMTTTSLASDGNGVMVEWEVRNASDQPLRLDPAGSAVAVMVVSEDVELTPWVSGNIYVGPPVRHPDNTLGVVLESGSAPLTLAPGDTLSGAEYIPTGQQVEGVPDAVAMIVAGELTPSIAVQLRVAPAGEPSTSEVFLHVESDAVEIIHRGTLARTAEEFAAASEPRVRDGVRGGTQAALDCAVPLGGNPRIAGVEDELAWVECDARWLLTETPLVTLTEFSTSYDASTGQLTVTWTAQNTAGEPLRLDTGGAMVTVETHPTIAPPDNEIAESSTLGTVTAQTLWLDEEHRSGVMRSTSALETVEPWQLFAGEAIFDWDVTEGAVDPRFGLQVRIAREDDAAEVPGSSELLLEVPWDA</sequence>
<keyword evidence="1" id="KW-0812">Transmembrane</keyword>
<proteinExistence type="predicted"/>
<organism evidence="2 3">
    <name type="scientific">Demequina sediminis</name>
    <dbReference type="NCBI Taxonomy" id="1930058"/>
    <lineage>
        <taxon>Bacteria</taxon>
        <taxon>Bacillati</taxon>
        <taxon>Actinomycetota</taxon>
        <taxon>Actinomycetes</taxon>
        <taxon>Micrococcales</taxon>
        <taxon>Demequinaceae</taxon>
        <taxon>Demequina</taxon>
    </lineage>
</organism>
<keyword evidence="3" id="KW-1185">Reference proteome</keyword>
<evidence type="ECO:0000313" key="2">
    <source>
        <dbReference type="EMBL" id="GAA5519226.1"/>
    </source>
</evidence>
<dbReference type="RefSeq" id="WP_345379562.1">
    <property type="nucleotide sequence ID" value="NZ_BAABRR010000007.1"/>
</dbReference>
<feature type="transmembrane region" description="Helical" evidence="1">
    <location>
        <begin position="41"/>
        <end position="64"/>
    </location>
</feature>
<dbReference type="EMBL" id="BAABRR010000007">
    <property type="protein sequence ID" value="GAA5519226.1"/>
    <property type="molecule type" value="Genomic_DNA"/>
</dbReference>
<dbReference type="Proteomes" id="UP001426770">
    <property type="component" value="Unassembled WGS sequence"/>
</dbReference>
<keyword evidence="1" id="KW-0472">Membrane</keyword>
<accession>A0ABP9WKL4</accession>
<name>A0ABP9WKL4_9MICO</name>
<reference evidence="2 3" key="1">
    <citation type="submission" date="2024-02" db="EMBL/GenBank/DDBJ databases">
        <title>Lysinimicrobium sediminis NBRC 112286.</title>
        <authorList>
            <person name="Ichikawa N."/>
            <person name="Katano-Makiyama Y."/>
            <person name="Hidaka K."/>
        </authorList>
    </citation>
    <scope>NUCLEOTIDE SEQUENCE [LARGE SCALE GENOMIC DNA]</scope>
    <source>
        <strain evidence="2 3">NBRC 112286</strain>
    </source>
</reference>
<protein>
    <submittedName>
        <fullName evidence="2">Uncharacterized protein</fullName>
    </submittedName>
</protein>
<comment type="caution">
    <text evidence="2">The sequence shown here is derived from an EMBL/GenBank/DDBJ whole genome shotgun (WGS) entry which is preliminary data.</text>
</comment>
<gene>
    <name evidence="2" type="ORF">Lsed01_01664</name>
</gene>